<dbReference type="GO" id="GO:0004016">
    <property type="term" value="F:adenylate cyclase activity"/>
    <property type="evidence" value="ECO:0007669"/>
    <property type="project" value="UniProtKB-ARBA"/>
</dbReference>
<sequence length="1116" mass="125114">MICPECHGALDDNAVVCRHCGASLAPPVKCSQCQTLSRPGSNFCDQCGTPLEQGPDPFSETLASERKHVTVLFSDICRYREIINRVDPEELREVTRHLFEETVKIVARYEGHVDRILWDGVLAVFGMPQAHEDDSIRAIRAAMEIQRMVSRLGRQYAHRIGIVLAMRSGLAAGLVVTGSTQKKIGRHGITGDTVNLAARLRDLALPGEVLVSSRVFSATAGFFSFQPQTQVTVKGRAQPVKVYRVRAAVIRPDKVRRVHGVKARLIGRNRELTQMETAAMRLRRKEGTVLTVSGDAGTGKSRLITEFKNSPVAETLRWLDGYAYAYSGGVPYYPFIDMLNRLFDIRDEDSDAVIDTKIRSGIGPLVDDPDAVVPFLAGLYARSSLEPLAAGPEIYKSRLQHAFITLLSAFARQGPTIVCIEDLHWADPSSLALIRFILKESGLPILFVISYRPVLAFPDGEGGEPLSYARESIRLQDLDAPSSREMVRSLMDTQVIPEALDRYILKHVEGNPFYLEEVINSLLDNRRLKRLDNQWYLDETFDISDVSSTINGIIHGRLDRLGRTAKIVLQEASVIGRVFRLDLLERVTAFPDAFRSCIDLIERADLIRRIPDQNDRAYSFKHAIVQEVVYKGLLKKDRRATHEKIARILESLFAGRLDSAVETLALHYANSARVIKAAEYLIRAGEKSLEKYAVEESHRYYERAYRFLNGIAVPTAQEQAMLIDLIIKWYFAFNKRGLFREMLDLLRSHEAAVKAFGDPLRTGMYEICMGWAMQRRELVSESYTYLTRALKTGRDLDDDNLIAYSSACLCWTCTDLGRMDEALAYGRQAAEVADRIPSDHELVRFNLTGMGLLHFFSGDINACWKGGEQLIRFGETQGDVRTFSEGYLLMGTARMAAGDFSGAEVLLGRAIEASVDPIYSLNARFFLSYAYFSQGKVAIAAQTLESVIAATEQFGYEYVGTSANAFYGIVSAAMGNLRKGVRLIHEQIQCHRQRGKRNHDLIFTHMLGRFYLSLARRQGTLGFKAFLKNAGFLVRTLPVASRLAERYLREAIEIGTQINARLRLALATHDLGLLYAHKKQFHQARRYLARSIDLLDACGADVLLAEAREALEALPP</sequence>
<dbReference type="Gene3D" id="3.30.70.1230">
    <property type="entry name" value="Nucleotide cyclase"/>
    <property type="match status" value="1"/>
</dbReference>
<reference evidence="4 5" key="1">
    <citation type="submission" date="2019-11" db="EMBL/GenBank/DDBJ databases">
        <title>Comparative genomics of hydrocarbon-degrading Desulfosarcina strains.</title>
        <authorList>
            <person name="Watanabe M."/>
            <person name="Kojima H."/>
            <person name="Fukui M."/>
        </authorList>
    </citation>
    <scope>NUCLEOTIDE SEQUENCE [LARGE SCALE GENOMIC DNA]</scope>
    <source>
        <strain evidence="4 5">PL12</strain>
    </source>
</reference>
<proteinExistence type="predicted"/>
<evidence type="ECO:0000259" key="3">
    <source>
        <dbReference type="PROSITE" id="PS50125"/>
    </source>
</evidence>
<evidence type="ECO:0000256" key="2">
    <source>
        <dbReference type="ARBA" id="ARBA00022840"/>
    </source>
</evidence>
<dbReference type="OrthoDB" id="222290at2"/>
<dbReference type="InterPro" id="IPR041664">
    <property type="entry name" value="AAA_16"/>
</dbReference>
<dbReference type="SUPFAM" id="SSF52540">
    <property type="entry name" value="P-loop containing nucleoside triphosphate hydrolases"/>
    <property type="match status" value="1"/>
</dbReference>
<dbReference type="Pfam" id="PF12773">
    <property type="entry name" value="DZR"/>
    <property type="match status" value="1"/>
</dbReference>
<dbReference type="InterPro" id="IPR027417">
    <property type="entry name" value="P-loop_NTPase"/>
</dbReference>
<dbReference type="AlphaFoldDB" id="A0A5K7YPS0"/>
<organism evidence="4 5">
    <name type="scientific">Desulfosarcina alkanivorans</name>
    <dbReference type="NCBI Taxonomy" id="571177"/>
    <lineage>
        <taxon>Bacteria</taxon>
        <taxon>Pseudomonadati</taxon>
        <taxon>Thermodesulfobacteriota</taxon>
        <taxon>Desulfobacteria</taxon>
        <taxon>Desulfobacterales</taxon>
        <taxon>Desulfosarcinaceae</taxon>
        <taxon>Desulfosarcina</taxon>
    </lineage>
</organism>
<dbReference type="KEGG" id="dalk:DSCA_38090"/>
<dbReference type="Pfam" id="PF13191">
    <property type="entry name" value="AAA_16"/>
    <property type="match status" value="1"/>
</dbReference>
<gene>
    <name evidence="4" type="ORF">DSCA_38090</name>
</gene>
<evidence type="ECO:0000313" key="4">
    <source>
        <dbReference type="EMBL" id="BBO69879.1"/>
    </source>
</evidence>
<dbReference type="GO" id="GO:0035556">
    <property type="term" value="P:intracellular signal transduction"/>
    <property type="evidence" value="ECO:0007669"/>
    <property type="project" value="InterPro"/>
</dbReference>
<name>A0A5K7YPS0_9BACT</name>
<protein>
    <recommendedName>
        <fullName evidence="3">Guanylate cyclase domain-containing protein</fullName>
    </recommendedName>
</protein>
<dbReference type="GO" id="GO:0005737">
    <property type="term" value="C:cytoplasm"/>
    <property type="evidence" value="ECO:0007669"/>
    <property type="project" value="TreeGrafter"/>
</dbReference>
<dbReference type="Proteomes" id="UP000427906">
    <property type="component" value="Chromosome"/>
</dbReference>
<dbReference type="Gene3D" id="1.25.40.10">
    <property type="entry name" value="Tetratricopeptide repeat domain"/>
    <property type="match status" value="1"/>
</dbReference>
<dbReference type="PANTHER" id="PTHR16305">
    <property type="entry name" value="TESTICULAR SOLUBLE ADENYLYL CYCLASE"/>
    <property type="match status" value="1"/>
</dbReference>
<dbReference type="GO" id="GO:0009190">
    <property type="term" value="P:cyclic nucleotide biosynthetic process"/>
    <property type="evidence" value="ECO:0007669"/>
    <property type="project" value="InterPro"/>
</dbReference>
<dbReference type="PROSITE" id="PS50125">
    <property type="entry name" value="GUANYLATE_CYCLASE_2"/>
    <property type="match status" value="1"/>
</dbReference>
<dbReference type="Pfam" id="PF00211">
    <property type="entry name" value="Guanylate_cyc"/>
    <property type="match status" value="1"/>
</dbReference>
<evidence type="ECO:0000313" key="5">
    <source>
        <dbReference type="Proteomes" id="UP000427906"/>
    </source>
</evidence>
<keyword evidence="5" id="KW-1185">Reference proteome</keyword>
<dbReference type="EMBL" id="AP021874">
    <property type="protein sequence ID" value="BBO69879.1"/>
    <property type="molecule type" value="Genomic_DNA"/>
</dbReference>
<keyword evidence="2" id="KW-0067">ATP-binding</keyword>
<dbReference type="SUPFAM" id="SSF48452">
    <property type="entry name" value="TPR-like"/>
    <property type="match status" value="1"/>
</dbReference>
<dbReference type="PANTHER" id="PTHR16305:SF28">
    <property type="entry name" value="GUANYLATE CYCLASE DOMAIN-CONTAINING PROTEIN"/>
    <property type="match status" value="1"/>
</dbReference>
<dbReference type="InterPro" id="IPR001054">
    <property type="entry name" value="A/G_cyclase"/>
</dbReference>
<dbReference type="SMART" id="SM00044">
    <property type="entry name" value="CYCc"/>
    <property type="match status" value="1"/>
</dbReference>
<feature type="domain" description="Guanylate cyclase" evidence="3">
    <location>
        <begin position="70"/>
        <end position="201"/>
    </location>
</feature>
<dbReference type="GO" id="GO:0005524">
    <property type="term" value="F:ATP binding"/>
    <property type="evidence" value="ECO:0007669"/>
    <property type="project" value="UniProtKB-KW"/>
</dbReference>
<evidence type="ECO:0000256" key="1">
    <source>
        <dbReference type="ARBA" id="ARBA00022741"/>
    </source>
</evidence>
<dbReference type="InterPro" id="IPR011990">
    <property type="entry name" value="TPR-like_helical_dom_sf"/>
</dbReference>
<dbReference type="RefSeq" id="WP_155317870.1">
    <property type="nucleotide sequence ID" value="NZ_AP021874.1"/>
</dbReference>
<dbReference type="InterPro" id="IPR025874">
    <property type="entry name" value="DZR"/>
</dbReference>
<dbReference type="SUPFAM" id="SSF55073">
    <property type="entry name" value="Nucleotide cyclase"/>
    <property type="match status" value="1"/>
</dbReference>
<accession>A0A5K7YPS0</accession>
<dbReference type="CDD" id="cd07302">
    <property type="entry name" value="CHD"/>
    <property type="match status" value="1"/>
</dbReference>
<dbReference type="InterPro" id="IPR029787">
    <property type="entry name" value="Nucleotide_cyclase"/>
</dbReference>
<keyword evidence="1" id="KW-0547">Nucleotide-binding</keyword>